<name>A0A2S5CZI2_LYSSH</name>
<evidence type="ECO:0000313" key="3">
    <source>
        <dbReference type="EMBL" id="POZ56206.1"/>
    </source>
</evidence>
<sequence>MNPLQVIVHDNQRVLTTAQIAESYGAEEKLVQQNFSNNKERYKVGKHFFFLQGEELKAFKDHFENLGLVKKNTASLYLWTEKGAWLHAKSLNTDRAWDAYEKLVDEYYNMKEKIVPLSKDQALVTVLRTTGDLVEDTQEIKKEQHEIRKELSLINEKVEEQITLTSGEQRAVQKAVATKVYECEQDTTLRPKLFRELYREIKDRFAVASYKDIRRQDLQLALRYINSWIPRKVSLEEAAGQSSL</sequence>
<reference evidence="3 4" key="1">
    <citation type="submission" date="2017-11" db="EMBL/GenBank/DDBJ databases">
        <title>Genome sequence of Lysinibacillus sphaericus, a lignin-degrading bacteria isolated from municipal solid waste soil.</title>
        <authorList>
            <person name="Persinoti G.F."/>
            <person name="Paixao D.A."/>
            <person name="Bugg T.D."/>
            <person name="Squina F.M."/>
        </authorList>
    </citation>
    <scope>NUCLEOTIDE SEQUENCE [LARGE SCALE GENOMIC DNA]</scope>
    <source>
        <strain evidence="3 4">A1</strain>
    </source>
</reference>
<dbReference type="Pfam" id="PF10543">
    <property type="entry name" value="ORF6N"/>
    <property type="match status" value="1"/>
</dbReference>
<dbReference type="Pfam" id="PF10552">
    <property type="entry name" value="ORF6C"/>
    <property type="match status" value="1"/>
</dbReference>
<evidence type="ECO:0008006" key="5">
    <source>
        <dbReference type="Google" id="ProtNLM"/>
    </source>
</evidence>
<gene>
    <name evidence="3" type="ORF">LYSIN_00989</name>
</gene>
<protein>
    <recommendedName>
        <fullName evidence="5">Antirepressor</fullName>
    </recommendedName>
</protein>
<dbReference type="InterPro" id="IPR018873">
    <property type="entry name" value="KilA-N_DNA-bd_domain"/>
</dbReference>
<dbReference type="InterPro" id="IPR018878">
    <property type="entry name" value="ORF6C_dom"/>
</dbReference>
<accession>A0A2S5CZI2</accession>
<organism evidence="3 4">
    <name type="scientific">Lysinibacillus sphaericus</name>
    <name type="common">Bacillus sphaericus</name>
    <dbReference type="NCBI Taxonomy" id="1421"/>
    <lineage>
        <taxon>Bacteria</taxon>
        <taxon>Bacillati</taxon>
        <taxon>Bacillota</taxon>
        <taxon>Bacilli</taxon>
        <taxon>Bacillales</taxon>
        <taxon>Bacillaceae</taxon>
        <taxon>Lysinibacillus</taxon>
    </lineage>
</organism>
<dbReference type="AlphaFoldDB" id="A0A2S5CZI2"/>
<feature type="domain" description="ORF6C" evidence="2">
    <location>
        <begin position="135"/>
        <end position="233"/>
    </location>
</feature>
<comment type="caution">
    <text evidence="3">The sequence shown here is derived from an EMBL/GenBank/DDBJ whole genome shotgun (WGS) entry which is preliminary data.</text>
</comment>
<evidence type="ECO:0000259" key="2">
    <source>
        <dbReference type="Pfam" id="PF10552"/>
    </source>
</evidence>
<dbReference type="EMBL" id="PGLV01000001">
    <property type="protein sequence ID" value="POZ56206.1"/>
    <property type="molecule type" value="Genomic_DNA"/>
</dbReference>
<evidence type="ECO:0000259" key="1">
    <source>
        <dbReference type="Pfam" id="PF10543"/>
    </source>
</evidence>
<keyword evidence="4" id="KW-1185">Reference proteome</keyword>
<dbReference type="Proteomes" id="UP000237319">
    <property type="component" value="Unassembled WGS sequence"/>
</dbReference>
<evidence type="ECO:0000313" key="4">
    <source>
        <dbReference type="Proteomes" id="UP000237319"/>
    </source>
</evidence>
<feature type="domain" description="KilA-N DNA-binding" evidence="1">
    <location>
        <begin position="5"/>
        <end position="90"/>
    </location>
</feature>
<proteinExistence type="predicted"/>
<dbReference type="RefSeq" id="WP_103976433.1">
    <property type="nucleotide sequence ID" value="NZ_PGLV01000001.1"/>
</dbReference>